<dbReference type="Pfam" id="PF01565">
    <property type="entry name" value="FAD_binding_4"/>
    <property type="match status" value="1"/>
</dbReference>
<dbReference type="GO" id="GO:0016491">
    <property type="term" value="F:oxidoreductase activity"/>
    <property type="evidence" value="ECO:0007669"/>
    <property type="project" value="UniProtKB-KW"/>
</dbReference>
<gene>
    <name evidence="7" type="ORF">CH63R_03326</name>
</gene>
<dbReference type="EMBL" id="LTAN01000002">
    <property type="protein sequence ID" value="OBR14600.1"/>
    <property type="molecule type" value="Genomic_DNA"/>
</dbReference>
<comment type="similarity">
    <text evidence="2">Belongs to the oxygen-dependent FAD-linked oxidoreductase family.</text>
</comment>
<dbReference type="Proteomes" id="UP000092177">
    <property type="component" value="Chromosome 2"/>
</dbReference>
<dbReference type="InterPro" id="IPR006094">
    <property type="entry name" value="Oxid_FAD_bind_N"/>
</dbReference>
<dbReference type="GO" id="GO:0071949">
    <property type="term" value="F:FAD binding"/>
    <property type="evidence" value="ECO:0007669"/>
    <property type="project" value="InterPro"/>
</dbReference>
<evidence type="ECO:0000256" key="2">
    <source>
        <dbReference type="ARBA" id="ARBA00005466"/>
    </source>
</evidence>
<dbReference type="RefSeq" id="XP_018163117.1">
    <property type="nucleotide sequence ID" value="XM_018298301.1"/>
</dbReference>
<feature type="domain" description="FAD-binding PCMH-type" evidence="6">
    <location>
        <begin position="40"/>
        <end position="220"/>
    </location>
</feature>
<keyword evidence="5" id="KW-0560">Oxidoreductase</keyword>
<evidence type="ECO:0000313" key="8">
    <source>
        <dbReference type="Proteomes" id="UP000092177"/>
    </source>
</evidence>
<keyword evidence="8" id="KW-1185">Reference proteome</keyword>
<dbReference type="PANTHER" id="PTHR42973">
    <property type="entry name" value="BINDING OXIDOREDUCTASE, PUTATIVE (AFU_ORTHOLOGUE AFUA_1G17690)-RELATED"/>
    <property type="match status" value="1"/>
</dbReference>
<dbReference type="InterPro" id="IPR006093">
    <property type="entry name" value="Oxy_OxRdtase_FAD_BS"/>
</dbReference>
<dbReference type="InterPro" id="IPR036318">
    <property type="entry name" value="FAD-bd_PCMH-like_sf"/>
</dbReference>
<name>A0A1B7YRC3_COLHI</name>
<keyword evidence="4" id="KW-0274">FAD</keyword>
<dbReference type="SUPFAM" id="SSF56176">
    <property type="entry name" value="FAD-binding/transporter-associated domain-like"/>
    <property type="match status" value="1"/>
</dbReference>
<dbReference type="AlphaFoldDB" id="A0A1B7YRC3"/>
<keyword evidence="3" id="KW-0285">Flavoprotein</keyword>
<dbReference type="InterPro" id="IPR050416">
    <property type="entry name" value="FAD-linked_Oxidoreductase"/>
</dbReference>
<dbReference type="VEuPathDB" id="FungiDB:CH63R_03326"/>
<dbReference type="InterPro" id="IPR016169">
    <property type="entry name" value="FAD-bd_PCMH_sub2"/>
</dbReference>
<evidence type="ECO:0000259" key="6">
    <source>
        <dbReference type="PROSITE" id="PS51387"/>
    </source>
</evidence>
<sequence length="571" mass="64872">MARIQDFQGMQYSRTGDELEQQDYAFFNQQYATSTYQKDHDMNPDLIVRPKHDEDVIRAVNWARENKVAVAVKSGGHQYSGASSTGGKNIQVDLSNTYKDLMVLRPKEPIADDRALVYIGVSTTMMDLNKYLKHNKLFVPTGQCAYVGVGGHGQTGGYGQLGRSFGLFGDHIKTIRLVCHDGVIRDITKLNDPELFYALLGGSPGNFGIITHYIVEVYRSKSYLGTVAGPNGFKGPHGIKALWIYSKEVLTRLLTTIAEMADDPTFPRGFDLCVSVISTEFPMATLFKELNDASVWDRVQDKIRNALEDKFLKLLNGKFPASIILYAQWCPTSKGDKYDARVDAWFNKFRELKGLLENESLQFGEFDMEMSDMTGQWLFPRAREFDLPYVKRTYATKSTTLGRDNWVGAVVDRIDLIYNPEQYLRGHAGEKAFERFMRCKLSVQIQCFGGAESRFFANRGNGTSYSWRDSSVVQTLDCFHNPDEESRRYAQDWQNKNDTVMIGPRSPFSKQDRRVLWGSYGDWNLGDESVWKTYYEDQEKYNRLGRVRARADPNGTFTANPFAVTAAGSKK</sequence>
<dbReference type="Gene3D" id="3.40.462.20">
    <property type="match status" value="1"/>
</dbReference>
<proteinExistence type="inferred from homology"/>
<dbReference type="PROSITE" id="PS51387">
    <property type="entry name" value="FAD_PCMH"/>
    <property type="match status" value="1"/>
</dbReference>
<comment type="cofactor">
    <cofactor evidence="1">
        <name>FAD</name>
        <dbReference type="ChEBI" id="CHEBI:57692"/>
    </cofactor>
</comment>
<comment type="caution">
    <text evidence="7">The sequence shown here is derived from an EMBL/GenBank/DDBJ whole genome shotgun (WGS) entry which is preliminary data.</text>
</comment>
<dbReference type="InterPro" id="IPR016166">
    <property type="entry name" value="FAD-bd_PCMH"/>
</dbReference>
<evidence type="ECO:0000313" key="7">
    <source>
        <dbReference type="EMBL" id="OBR14600.1"/>
    </source>
</evidence>
<dbReference type="GeneID" id="28862408"/>
<evidence type="ECO:0000256" key="4">
    <source>
        <dbReference type="ARBA" id="ARBA00022827"/>
    </source>
</evidence>
<reference evidence="8" key="1">
    <citation type="journal article" date="2017" name="BMC Genomics">
        <title>Gapless genome assembly of Colletotrichum higginsianum reveals chromosome structure and association of transposable elements with secondary metabolite gene clusters.</title>
        <authorList>
            <person name="Dallery J.-F."/>
            <person name="Lapalu N."/>
            <person name="Zampounis A."/>
            <person name="Pigne S."/>
            <person name="Luyten I."/>
            <person name="Amselem J."/>
            <person name="Wittenberg A.H.J."/>
            <person name="Zhou S."/>
            <person name="de Queiroz M.V."/>
            <person name="Robin G.P."/>
            <person name="Auger A."/>
            <person name="Hainaut M."/>
            <person name="Henrissat B."/>
            <person name="Kim K.-T."/>
            <person name="Lee Y.-H."/>
            <person name="Lespinet O."/>
            <person name="Schwartz D.C."/>
            <person name="Thon M.R."/>
            <person name="O'Connell R.J."/>
        </authorList>
    </citation>
    <scope>NUCLEOTIDE SEQUENCE [LARGE SCALE GENOMIC DNA]</scope>
    <source>
        <strain evidence="8">IMI 349063</strain>
    </source>
</reference>
<dbReference type="Gene3D" id="3.30.465.10">
    <property type="match status" value="2"/>
</dbReference>
<organism evidence="7 8">
    <name type="scientific">Colletotrichum higginsianum (strain IMI 349063)</name>
    <name type="common">Crucifer anthracnose fungus</name>
    <dbReference type="NCBI Taxonomy" id="759273"/>
    <lineage>
        <taxon>Eukaryota</taxon>
        <taxon>Fungi</taxon>
        <taxon>Dikarya</taxon>
        <taxon>Ascomycota</taxon>
        <taxon>Pezizomycotina</taxon>
        <taxon>Sordariomycetes</taxon>
        <taxon>Hypocreomycetidae</taxon>
        <taxon>Glomerellales</taxon>
        <taxon>Glomerellaceae</taxon>
        <taxon>Colletotrichum</taxon>
        <taxon>Colletotrichum destructivum species complex</taxon>
    </lineage>
</organism>
<dbReference type="KEGG" id="chig:CH63R_03326"/>
<dbReference type="PROSITE" id="PS00862">
    <property type="entry name" value="OX2_COVAL_FAD"/>
    <property type="match status" value="1"/>
</dbReference>
<evidence type="ECO:0000256" key="3">
    <source>
        <dbReference type="ARBA" id="ARBA00022630"/>
    </source>
</evidence>
<accession>A0A1B7YRC3</accession>
<evidence type="ECO:0000256" key="1">
    <source>
        <dbReference type="ARBA" id="ARBA00001974"/>
    </source>
</evidence>
<dbReference type="OrthoDB" id="415825at2759"/>
<dbReference type="PANTHER" id="PTHR42973:SF39">
    <property type="entry name" value="FAD-BINDING PCMH-TYPE DOMAIN-CONTAINING PROTEIN"/>
    <property type="match status" value="1"/>
</dbReference>
<evidence type="ECO:0000256" key="5">
    <source>
        <dbReference type="ARBA" id="ARBA00023002"/>
    </source>
</evidence>
<protein>
    <submittedName>
        <fullName evidence="7">FAD binding domain-containing protein</fullName>
    </submittedName>
</protein>